<sequence>MKTLIYVFVCIVTSSVLFSSCEEIEKGLLDDLAEGKMVVVFDNGEEEFLDCTYGQYGETTEGFKGEVFINGFLQNTAAEKYLSIMYGSYSNGTALSTKAYSTANEEDMIMVNSSYGQIGEDGASVTILFVSVQENGIKGTFTGKLSTESGLKNVTGAFWAVKQQEQAH</sequence>
<accession>A0A644VTV0</accession>
<gene>
    <name evidence="1" type="ORF">SDC9_40922</name>
</gene>
<protein>
    <submittedName>
        <fullName evidence="1">Uncharacterized protein</fullName>
    </submittedName>
</protein>
<dbReference type="PROSITE" id="PS51257">
    <property type="entry name" value="PROKAR_LIPOPROTEIN"/>
    <property type="match status" value="1"/>
</dbReference>
<organism evidence="1">
    <name type="scientific">bioreactor metagenome</name>
    <dbReference type="NCBI Taxonomy" id="1076179"/>
    <lineage>
        <taxon>unclassified sequences</taxon>
        <taxon>metagenomes</taxon>
        <taxon>ecological metagenomes</taxon>
    </lineage>
</organism>
<proteinExistence type="predicted"/>
<comment type="caution">
    <text evidence="1">The sequence shown here is derived from an EMBL/GenBank/DDBJ whole genome shotgun (WGS) entry which is preliminary data.</text>
</comment>
<reference evidence="1" key="1">
    <citation type="submission" date="2019-08" db="EMBL/GenBank/DDBJ databases">
        <authorList>
            <person name="Kucharzyk K."/>
            <person name="Murdoch R.W."/>
            <person name="Higgins S."/>
            <person name="Loffler F."/>
        </authorList>
    </citation>
    <scope>NUCLEOTIDE SEQUENCE</scope>
</reference>
<dbReference type="EMBL" id="VSSQ01000441">
    <property type="protein sequence ID" value="MPL94766.1"/>
    <property type="molecule type" value="Genomic_DNA"/>
</dbReference>
<dbReference type="AlphaFoldDB" id="A0A644VTV0"/>
<name>A0A644VTV0_9ZZZZ</name>
<evidence type="ECO:0000313" key="1">
    <source>
        <dbReference type="EMBL" id="MPL94766.1"/>
    </source>
</evidence>